<dbReference type="InterPro" id="IPR003961">
    <property type="entry name" value="FN3_dom"/>
</dbReference>
<sequence>MEKHRPNTTSSSTVVADVNPTSTLQRLRERARSVDRYLSNQRLNLNGTPKLSRGTSSARSNGETEPPTQPQPPPPSQPTRKSRPQLSRNTGHVRQPSQRWRSPSINNRLQQNLQNLVSYLFERKNDAKKRALAERLLWTALRRNEIDLLRDILNQLQDPPIDLNRKNEFGWNLVDEAVMLGFNEIARELFQRGCKESEELRQKSQRQEVLKRALRGLEAVQAASRMNENASTQQLAADVATGPTFAIVQQMVQFVEKTRPPRNYLEDVTVQTWGESAVALHYRSRTVPSGVISRFRVEWSRDPNFESDVDFEIFHDVVNPEHLIVEGLLSGEPYYLRLSAANLAGFGMPVTAHPSPVVITSWRDVEDVKSPPLLAETLPELERILKTVENMEHMIKNSDKRSTTFRAVQRRPSLKDSIKSIIKTTQGRSFSMDDGGLFLGSLIVTEDNVLLTSDSALPVCLVQSPFLGTISAKQFLWLQKLCSVPSLATPLKELLHSSRDSTSDIRYSMIQAITGLQSLLATDDLGAPYFRTLYNVETNVTLLLLMRRIVSLDLYKAPPGFKWIHVKEAELLSIGPCDHMLALLSSVGINELLAYIRAACATIPPGLHLGFVQLQPSLDNVSVVLSKARPNVLPAVFVRSNPHVDMNEWIDLLKHNPKCQDVPYTPINGKFRSQILNMWLQLKHHLSLMSVEEPYIYEKVVQLSPESTMIVLYSDLRGLAARQSLDEELRRGALSMAVQTLESNHLETYQKELWHLYCQSSLLLDALTVYLHQRQREAFHTDEQDIKQMLLQLQFQQDRLEHSWSNHRWLPDVIRAVTGRHSRRLPLLYPVRPSGQTLPKKSATAPQLPPKPSRLTANSPNASPSTCTKKDPDQLSVTVAIQPKFTSSKQADSDLSSTPSRGPNREHIDAYAVIKINGNSTAEDVVRLVLMRSVGSLASKLVPFYGLGVWVEGRQIFLKSSDIVSHYSSLGEAQFFLIRQEDES</sequence>
<feature type="region of interest" description="Disordered" evidence="1">
    <location>
        <begin position="1"/>
        <end position="107"/>
    </location>
</feature>
<feature type="region of interest" description="Disordered" evidence="1">
    <location>
        <begin position="828"/>
        <end position="873"/>
    </location>
</feature>
<dbReference type="PANTHER" id="PTHR21437">
    <property type="entry name" value="WIDE AWAKE"/>
    <property type="match status" value="1"/>
</dbReference>
<organism evidence="3 4">
    <name type="scientific">Hypsibius exemplaris</name>
    <name type="common">Freshwater tardigrade</name>
    <dbReference type="NCBI Taxonomy" id="2072580"/>
    <lineage>
        <taxon>Eukaryota</taxon>
        <taxon>Metazoa</taxon>
        <taxon>Ecdysozoa</taxon>
        <taxon>Tardigrada</taxon>
        <taxon>Eutardigrada</taxon>
        <taxon>Parachela</taxon>
        <taxon>Hypsibioidea</taxon>
        <taxon>Hypsibiidae</taxon>
        <taxon>Hypsibius</taxon>
    </lineage>
</organism>
<name>A0A1W0WAS9_HYPEX</name>
<keyword evidence="4" id="KW-1185">Reference proteome</keyword>
<dbReference type="PROSITE" id="PS50853">
    <property type="entry name" value="FN3"/>
    <property type="match status" value="1"/>
</dbReference>
<gene>
    <name evidence="3" type="ORF">BV898_13425</name>
</gene>
<dbReference type="GO" id="GO:0005819">
    <property type="term" value="C:spindle"/>
    <property type="evidence" value="ECO:0007669"/>
    <property type="project" value="TreeGrafter"/>
</dbReference>
<dbReference type="Gene3D" id="2.60.40.10">
    <property type="entry name" value="Immunoglobulins"/>
    <property type="match status" value="1"/>
</dbReference>
<dbReference type="GO" id="GO:0061172">
    <property type="term" value="P:regulation of establishment of bipolar cell polarity"/>
    <property type="evidence" value="ECO:0007669"/>
    <property type="project" value="TreeGrafter"/>
</dbReference>
<feature type="compositionally biased region" description="Polar residues" evidence="1">
    <location>
        <begin position="86"/>
        <end position="105"/>
    </location>
</feature>
<dbReference type="InterPro" id="IPR013783">
    <property type="entry name" value="Ig-like_fold"/>
</dbReference>
<dbReference type="GO" id="GO:0000132">
    <property type="term" value="P:establishment of mitotic spindle orientation"/>
    <property type="evidence" value="ECO:0007669"/>
    <property type="project" value="TreeGrafter"/>
</dbReference>
<comment type="caution">
    <text evidence="3">The sequence shown here is derived from an EMBL/GenBank/DDBJ whole genome shotgun (WGS) entry which is preliminary data.</text>
</comment>
<feature type="domain" description="Fibronectin type-III" evidence="2">
    <location>
        <begin position="260"/>
        <end position="364"/>
    </location>
</feature>
<evidence type="ECO:0000259" key="2">
    <source>
        <dbReference type="PROSITE" id="PS50853"/>
    </source>
</evidence>
<dbReference type="EMBL" id="MTYJ01000148">
    <property type="protein sequence ID" value="OQV12314.1"/>
    <property type="molecule type" value="Genomic_DNA"/>
</dbReference>
<evidence type="ECO:0000313" key="3">
    <source>
        <dbReference type="EMBL" id="OQV12314.1"/>
    </source>
</evidence>
<dbReference type="PANTHER" id="PTHR21437:SF1">
    <property type="entry name" value="WIDE AWAKE"/>
    <property type="match status" value="1"/>
</dbReference>
<feature type="compositionally biased region" description="Polar residues" evidence="1">
    <location>
        <begin position="855"/>
        <end position="867"/>
    </location>
</feature>
<dbReference type="InterPro" id="IPR039269">
    <property type="entry name" value="ANKFN1"/>
</dbReference>
<dbReference type="OrthoDB" id="2428204at2759"/>
<feature type="compositionally biased region" description="Pro residues" evidence="1">
    <location>
        <begin position="67"/>
        <end position="77"/>
    </location>
</feature>
<evidence type="ECO:0000313" key="4">
    <source>
        <dbReference type="Proteomes" id="UP000192578"/>
    </source>
</evidence>
<protein>
    <submittedName>
        <fullName evidence="3">Ankyrin repeat and fibronectin type-III domain-containing protein 1</fullName>
    </submittedName>
</protein>
<dbReference type="Proteomes" id="UP000192578">
    <property type="component" value="Unassembled WGS sequence"/>
</dbReference>
<dbReference type="CDD" id="cd00063">
    <property type="entry name" value="FN3"/>
    <property type="match status" value="1"/>
</dbReference>
<evidence type="ECO:0000256" key="1">
    <source>
        <dbReference type="SAM" id="MobiDB-lite"/>
    </source>
</evidence>
<dbReference type="SUPFAM" id="SSF49265">
    <property type="entry name" value="Fibronectin type III"/>
    <property type="match status" value="1"/>
</dbReference>
<dbReference type="InterPro" id="IPR036116">
    <property type="entry name" value="FN3_sf"/>
</dbReference>
<reference evidence="4" key="1">
    <citation type="submission" date="2017-01" db="EMBL/GenBank/DDBJ databases">
        <title>Comparative genomics of anhydrobiosis in the tardigrade Hypsibius dujardini.</title>
        <authorList>
            <person name="Yoshida Y."/>
            <person name="Koutsovoulos G."/>
            <person name="Laetsch D."/>
            <person name="Stevens L."/>
            <person name="Kumar S."/>
            <person name="Horikawa D."/>
            <person name="Ishino K."/>
            <person name="Komine S."/>
            <person name="Tomita M."/>
            <person name="Blaxter M."/>
            <person name="Arakawa K."/>
        </authorList>
    </citation>
    <scope>NUCLEOTIDE SEQUENCE [LARGE SCALE GENOMIC DNA]</scope>
    <source>
        <strain evidence="4">Z151</strain>
    </source>
</reference>
<feature type="compositionally biased region" description="Basic and acidic residues" evidence="1">
    <location>
        <begin position="26"/>
        <end position="35"/>
    </location>
</feature>
<feature type="compositionally biased region" description="Polar residues" evidence="1">
    <location>
        <begin position="38"/>
        <end position="63"/>
    </location>
</feature>
<feature type="compositionally biased region" description="Polar residues" evidence="1">
    <location>
        <begin position="7"/>
        <end position="25"/>
    </location>
</feature>
<proteinExistence type="predicted"/>
<dbReference type="AlphaFoldDB" id="A0A1W0WAS9"/>
<accession>A0A1W0WAS9</accession>